<evidence type="ECO:0000313" key="2">
    <source>
        <dbReference type="Proteomes" id="UP000077755"/>
    </source>
</evidence>
<gene>
    <name evidence="1" type="ORF">DCAR_0417441</name>
</gene>
<organism evidence="1 2">
    <name type="scientific">Daucus carota subsp. sativus</name>
    <name type="common">Carrot</name>
    <dbReference type="NCBI Taxonomy" id="79200"/>
    <lineage>
        <taxon>Eukaryota</taxon>
        <taxon>Viridiplantae</taxon>
        <taxon>Streptophyta</taxon>
        <taxon>Embryophyta</taxon>
        <taxon>Tracheophyta</taxon>
        <taxon>Spermatophyta</taxon>
        <taxon>Magnoliopsida</taxon>
        <taxon>eudicotyledons</taxon>
        <taxon>Gunneridae</taxon>
        <taxon>Pentapetalae</taxon>
        <taxon>asterids</taxon>
        <taxon>campanulids</taxon>
        <taxon>Apiales</taxon>
        <taxon>Apiaceae</taxon>
        <taxon>Apioideae</taxon>
        <taxon>Scandiceae</taxon>
        <taxon>Daucinae</taxon>
        <taxon>Daucus</taxon>
        <taxon>Daucus sect. Daucus</taxon>
    </lineage>
</organism>
<dbReference type="Gramene" id="KZM99059">
    <property type="protein sequence ID" value="KZM99059"/>
    <property type="gene ID" value="DCAR_013579"/>
</dbReference>
<keyword evidence="2" id="KW-1185">Reference proteome</keyword>
<dbReference type="Proteomes" id="UP000077755">
    <property type="component" value="Chromosome 4"/>
</dbReference>
<dbReference type="AlphaFoldDB" id="A0A165YGF8"/>
<protein>
    <submittedName>
        <fullName evidence="1">Uncharacterized protein</fullName>
    </submittedName>
</protein>
<reference evidence="1" key="1">
    <citation type="journal article" date="2016" name="Nat. Genet.">
        <title>A high-quality carrot genome assembly provides new insights into carotenoid accumulation and asterid genome evolution.</title>
        <authorList>
            <person name="Iorizzo M."/>
            <person name="Ellison S."/>
            <person name="Senalik D."/>
            <person name="Zeng P."/>
            <person name="Satapoomin P."/>
            <person name="Huang J."/>
            <person name="Bowman M."/>
            <person name="Iovene M."/>
            <person name="Sanseverino W."/>
            <person name="Cavagnaro P."/>
            <person name="Yildiz M."/>
            <person name="Macko-Podgorni A."/>
            <person name="Moranska E."/>
            <person name="Grzebelus E."/>
            <person name="Grzebelus D."/>
            <person name="Ashrafi H."/>
            <person name="Zheng Z."/>
            <person name="Cheng S."/>
            <person name="Spooner D."/>
            <person name="Van Deynze A."/>
            <person name="Simon P."/>
        </authorList>
    </citation>
    <scope>NUCLEOTIDE SEQUENCE</scope>
    <source>
        <tissue evidence="1">Leaf</tissue>
    </source>
</reference>
<sequence>MQIVGEVSGQASSFVKERSRNKKLLKCKKKVETELKKVKEENAKMLAAERLRLEDQVAEAVNNFKRVQHKLEYQQGLLESVHNLAERLRGARGMYMKQLEDVHVLHESLAGKVTEALADQSLDERNVAILEDEVSEPNGRLPTISSPADVIAEFKNSAEMDSLIAAGVERFKAGDEYERLVATACGAAIEAFKGSVVYQEEWKRAVDDGIADFKMSVEYTDEIEKASAAAVAAFRKSRDFRQAIGIESGKMSRRVVECCREFFRDNPQRPSEEFGSYFVAFVRQRRSGVDSRGTPHRIMVMRLQKVPCGAHEVALSAIDSTEAWFEYISQVTNRSWCFLCMMNVASVESRHGDPTISKLFGKTIGLAGTLTYEHHDHHFETQHFLKIVGGLAWRQLRYLLGDNRFIIIATHDWQMEAMSQFASVPSITGFDSGFSTSSPSRFSIAKIAAGCHRNIVDASCAIT</sequence>
<accession>A0A165YGF8</accession>
<dbReference type="EMBL" id="CP093346">
    <property type="protein sequence ID" value="WOG98100.1"/>
    <property type="molecule type" value="Genomic_DNA"/>
</dbReference>
<name>A0A165YGF8_DAUCS</name>
<reference evidence="1" key="2">
    <citation type="submission" date="2022-03" db="EMBL/GenBank/DDBJ databases">
        <title>Draft title - Genomic analysis of global carrot germplasm unveils the trajectory of domestication and the origin of high carotenoid orange carrot.</title>
        <authorList>
            <person name="Iorizzo M."/>
            <person name="Ellison S."/>
            <person name="Senalik D."/>
            <person name="Macko-Podgorni A."/>
            <person name="Grzebelus D."/>
            <person name="Bostan H."/>
            <person name="Rolling W."/>
            <person name="Curaba J."/>
            <person name="Simon P."/>
        </authorList>
    </citation>
    <scope>NUCLEOTIDE SEQUENCE</scope>
    <source>
        <tissue evidence="1">Leaf</tissue>
    </source>
</reference>
<evidence type="ECO:0000313" key="1">
    <source>
        <dbReference type="EMBL" id="WOG98100.1"/>
    </source>
</evidence>
<proteinExistence type="predicted"/>